<comment type="caution">
    <text evidence="1">The sequence shown here is derived from an EMBL/GenBank/DDBJ whole genome shotgun (WGS) entry which is preliminary data.</text>
</comment>
<sequence length="185" mass="20201">MGQVQSEAVDEAQTQSEPQHSSSSPATSMESLLAAVSGNPMYLMFLSSHSSIIFLLILSWCCVLQLCAFTEAAAYGDDENESLDAKAQKALECPCIADLRKGPCGEQFSEAFLCFLKSTSEEKGSDCVHPFVALQNCIKANPNAFSKDILDEDEVKKEEEPPPSPTYKIYPPLWSRGPQSPKSKL</sequence>
<dbReference type="EMBL" id="CM047741">
    <property type="protein sequence ID" value="KAJ0037878.1"/>
    <property type="molecule type" value="Genomic_DNA"/>
</dbReference>
<reference evidence="2" key="1">
    <citation type="journal article" date="2023" name="G3 (Bethesda)">
        <title>Genome assembly and association tests identify interacting loci associated with vigor, precocity, and sex in interspecific pistachio rootstocks.</title>
        <authorList>
            <person name="Palmer W."/>
            <person name="Jacygrad E."/>
            <person name="Sagayaradj S."/>
            <person name="Cavanaugh K."/>
            <person name="Han R."/>
            <person name="Bertier L."/>
            <person name="Beede B."/>
            <person name="Kafkas S."/>
            <person name="Golino D."/>
            <person name="Preece J."/>
            <person name="Michelmore R."/>
        </authorList>
    </citation>
    <scope>NUCLEOTIDE SEQUENCE [LARGE SCALE GENOMIC DNA]</scope>
</reference>
<protein>
    <submittedName>
        <fullName evidence="1">Uncharacterized protein</fullName>
    </submittedName>
</protein>
<name>A0ACC0YKA0_9ROSI</name>
<accession>A0ACC0YKA0</accession>
<organism evidence="1 2">
    <name type="scientific">Pistacia integerrima</name>
    <dbReference type="NCBI Taxonomy" id="434235"/>
    <lineage>
        <taxon>Eukaryota</taxon>
        <taxon>Viridiplantae</taxon>
        <taxon>Streptophyta</taxon>
        <taxon>Embryophyta</taxon>
        <taxon>Tracheophyta</taxon>
        <taxon>Spermatophyta</taxon>
        <taxon>Magnoliopsida</taxon>
        <taxon>eudicotyledons</taxon>
        <taxon>Gunneridae</taxon>
        <taxon>Pentapetalae</taxon>
        <taxon>rosids</taxon>
        <taxon>malvids</taxon>
        <taxon>Sapindales</taxon>
        <taxon>Anacardiaceae</taxon>
        <taxon>Pistacia</taxon>
    </lineage>
</organism>
<dbReference type="Proteomes" id="UP001163603">
    <property type="component" value="Chromosome 6"/>
</dbReference>
<evidence type="ECO:0000313" key="2">
    <source>
        <dbReference type="Proteomes" id="UP001163603"/>
    </source>
</evidence>
<evidence type="ECO:0000313" key="1">
    <source>
        <dbReference type="EMBL" id="KAJ0037878.1"/>
    </source>
</evidence>
<gene>
    <name evidence="1" type="ORF">Pint_21945</name>
</gene>
<keyword evidence="2" id="KW-1185">Reference proteome</keyword>
<proteinExistence type="predicted"/>